<dbReference type="AlphaFoldDB" id="A0AA96LCJ1"/>
<evidence type="ECO:0000313" key="1">
    <source>
        <dbReference type="EMBL" id="WNQ10673.1"/>
    </source>
</evidence>
<reference evidence="1 2" key="1">
    <citation type="submission" date="2022-02" db="EMBL/GenBank/DDBJ databases">
        <title>Paenibacillus sp. MBLB1776 Whole Genome Shotgun Sequencing.</title>
        <authorList>
            <person name="Hwang C.Y."/>
            <person name="Cho E.-S."/>
            <person name="Seo M.-J."/>
        </authorList>
    </citation>
    <scope>NUCLEOTIDE SEQUENCE [LARGE SCALE GENOMIC DNA]</scope>
    <source>
        <strain evidence="1 2">MBLB1776</strain>
    </source>
</reference>
<organism evidence="1 2">
    <name type="scientific">Paenibacillus aurantius</name>
    <dbReference type="NCBI Taxonomy" id="2918900"/>
    <lineage>
        <taxon>Bacteria</taxon>
        <taxon>Bacillati</taxon>
        <taxon>Bacillota</taxon>
        <taxon>Bacilli</taxon>
        <taxon>Bacillales</taxon>
        <taxon>Paenibacillaceae</taxon>
        <taxon>Paenibacillus</taxon>
    </lineage>
</organism>
<dbReference type="Proteomes" id="UP001305702">
    <property type="component" value="Chromosome"/>
</dbReference>
<dbReference type="EMBL" id="CP130318">
    <property type="protein sequence ID" value="WNQ10673.1"/>
    <property type="molecule type" value="Genomic_DNA"/>
</dbReference>
<proteinExistence type="predicted"/>
<name>A0AA96LCJ1_9BACL</name>
<accession>A0AA96LCJ1</accession>
<dbReference type="RefSeq" id="WP_315604447.1">
    <property type="nucleotide sequence ID" value="NZ_CP130318.1"/>
</dbReference>
<dbReference type="KEGG" id="paun:MJA45_24125"/>
<keyword evidence="2" id="KW-1185">Reference proteome</keyword>
<protein>
    <submittedName>
        <fullName evidence="1">Uncharacterized protein</fullName>
    </submittedName>
</protein>
<evidence type="ECO:0000313" key="2">
    <source>
        <dbReference type="Proteomes" id="UP001305702"/>
    </source>
</evidence>
<sequence length="679" mass="75685">MVTDKCKENPDGFADRVNRFAAKAAEAARGWYDSEGEWIADSLPADTRERFWLAELLYAAGESSWADAIVLRGEVPEYGEVPFGIFETNLATSLLVGHRDKMSAEVRQKLERLVREGFSFKPGNRQPDYQFHGYNDNMPAKATMGLILGGELLGCQEAVEYGLWNLRQFKASLVRNGINSEFNSPTYAGLTIRALSEIAEHAHDEEARSLALGIEQRLWLDLAARFHPEMGVLAGPYSRAYTVDCVAHASGVSSLLWFCLGERVHPSPMALFDLPQDLVLHHMGDVPFNAAQFSWFAGGRYHIPDEAYAMFTSKSYPFKAVATCELGASADTDFLARSGRIETVLFPDFALGTSSTPFGSIAQNQSYFVTYKRREHVQSFRDIGTVFTKLVLNGEVPGTTAHAMDGDRVYPNAGEVDNLASYANTFTMQSESTAMVLTHPVLDGEAAMKPLTDVSELIILSTHGGDVEELIVGGVPRKEWSGTVEQGQWIACRSGRMLAAFRPMAYTRLPDPVKISLESNGKYKYIRIQLYNGEPRCFSRDEMRLLSSGFVAEHAGISDYSSLTAFAEELGAARFTDYYWTTRRARYRRPAGRTRPALELETSWSPGGLSPRYATINGRRVEHPIVEIDGLNTAELPLLKEPFTPIPPFFPWKDFSVMWGYVPYAIGDREEGKEKAYDE</sequence>
<gene>
    <name evidence="1" type="ORF">MJA45_24125</name>
</gene>